<evidence type="ECO:0000256" key="1">
    <source>
        <dbReference type="SAM" id="Phobius"/>
    </source>
</evidence>
<evidence type="ECO:0000313" key="3">
    <source>
        <dbReference type="Proteomes" id="UP000808337"/>
    </source>
</evidence>
<dbReference type="EMBL" id="JADKGY010000008">
    <property type="protein sequence ID" value="MBK9982818.1"/>
    <property type="molecule type" value="Genomic_DNA"/>
</dbReference>
<organism evidence="2 3">
    <name type="scientific">Candidatus Opimibacter skivensis</name>
    <dbReference type="NCBI Taxonomy" id="2982028"/>
    <lineage>
        <taxon>Bacteria</taxon>
        <taxon>Pseudomonadati</taxon>
        <taxon>Bacteroidota</taxon>
        <taxon>Saprospiria</taxon>
        <taxon>Saprospirales</taxon>
        <taxon>Saprospiraceae</taxon>
        <taxon>Candidatus Opimibacter</taxon>
    </lineage>
</organism>
<proteinExistence type="predicted"/>
<feature type="transmembrane region" description="Helical" evidence="1">
    <location>
        <begin position="29"/>
        <end position="50"/>
    </location>
</feature>
<gene>
    <name evidence="2" type="ORF">IPP15_10420</name>
</gene>
<dbReference type="AlphaFoldDB" id="A0A9D7STF0"/>
<name>A0A9D7STF0_9BACT</name>
<keyword evidence="1" id="KW-0472">Membrane</keyword>
<accession>A0A9D7STF0</accession>
<reference evidence="2 3" key="1">
    <citation type="submission" date="2020-10" db="EMBL/GenBank/DDBJ databases">
        <title>Connecting structure to function with the recovery of over 1000 high-quality activated sludge metagenome-assembled genomes encoding full-length rRNA genes using long-read sequencing.</title>
        <authorList>
            <person name="Singleton C.M."/>
            <person name="Petriglieri F."/>
            <person name="Kristensen J.M."/>
            <person name="Kirkegaard R.H."/>
            <person name="Michaelsen T.Y."/>
            <person name="Andersen M.H."/>
            <person name="Karst S.M."/>
            <person name="Dueholm M.S."/>
            <person name="Nielsen P.H."/>
            <person name="Albertsen M."/>
        </authorList>
    </citation>
    <scope>NUCLEOTIDE SEQUENCE [LARGE SCALE GENOMIC DNA]</scope>
    <source>
        <strain evidence="2">Ribe_18-Q3-R11-54_MAXAC.273</strain>
    </source>
</reference>
<keyword evidence="1" id="KW-1133">Transmembrane helix</keyword>
<keyword evidence="1" id="KW-0812">Transmembrane</keyword>
<evidence type="ECO:0000313" key="2">
    <source>
        <dbReference type="EMBL" id="MBK9982818.1"/>
    </source>
</evidence>
<dbReference type="Proteomes" id="UP000808337">
    <property type="component" value="Unassembled WGS sequence"/>
</dbReference>
<sequence>MEEEQIKLFIENKILESKVEAAEIRSQTMIWAAGFLLAVFGIAFPIFLAYDFRGDSKERIEYAISKMEIDFQDIKANEIKQQESFQKQITKFSTDQDQKNKEDLANIDNAIYNMQSQFKELAGTQLRKPILECFINGRPIEGAVVTLSANHANTVVEIRNAGDFPTRTIHVRIYTNSKNNGIVLGGGDNDWFPINVNDEPHYEKAFDATNIFSILDAKESQTVEFSMDVENSTDETIPVLLKVYYGQPEPQKFHFTIIINSK</sequence>
<comment type="caution">
    <text evidence="2">The sequence shown here is derived from an EMBL/GenBank/DDBJ whole genome shotgun (WGS) entry which is preliminary data.</text>
</comment>
<protein>
    <submittedName>
        <fullName evidence="2">Uncharacterized protein</fullName>
    </submittedName>
</protein>